<evidence type="ECO:0000256" key="5">
    <source>
        <dbReference type="ARBA" id="ARBA00022723"/>
    </source>
</evidence>
<dbReference type="Pfam" id="PF04055">
    <property type="entry name" value="Radical_SAM"/>
    <property type="match status" value="1"/>
</dbReference>
<keyword evidence="3" id="KW-0808">Transferase</keyword>
<dbReference type="InterPro" id="IPR007197">
    <property type="entry name" value="rSAM"/>
</dbReference>
<dbReference type="SMART" id="SM00729">
    <property type="entry name" value="Elp3"/>
    <property type="match status" value="1"/>
</dbReference>
<dbReference type="InterPro" id="IPR006638">
    <property type="entry name" value="Elp3/MiaA/NifB-like_rSAM"/>
</dbReference>
<dbReference type="KEGG" id="glo:Glov_2204"/>
<dbReference type="SFLD" id="SFLDS00029">
    <property type="entry name" value="Radical_SAM"/>
    <property type="match status" value="1"/>
</dbReference>
<dbReference type="PANTHER" id="PTHR43409">
    <property type="entry name" value="ANAEROBIC MAGNESIUM-PROTOPORPHYRIN IX MONOMETHYL ESTER CYCLASE-RELATED"/>
    <property type="match status" value="1"/>
</dbReference>
<dbReference type="InterPro" id="IPR051198">
    <property type="entry name" value="BchE-like"/>
</dbReference>
<protein>
    <submittedName>
        <fullName evidence="10">Radical SAM domain protein</fullName>
    </submittedName>
</protein>
<dbReference type="GO" id="GO:0051539">
    <property type="term" value="F:4 iron, 4 sulfur cluster binding"/>
    <property type="evidence" value="ECO:0007669"/>
    <property type="project" value="UniProtKB-KW"/>
</dbReference>
<dbReference type="SFLD" id="SFLDG01082">
    <property type="entry name" value="B12-binding_domain_containing"/>
    <property type="match status" value="1"/>
</dbReference>
<dbReference type="InterPro" id="IPR034466">
    <property type="entry name" value="Methyltransferase_Class_B"/>
</dbReference>
<keyword evidence="5" id="KW-0479">Metal-binding</keyword>
<dbReference type="CDD" id="cd02068">
    <property type="entry name" value="radical_SAM_B12_BD"/>
    <property type="match status" value="1"/>
</dbReference>
<dbReference type="SFLD" id="SFLDG01123">
    <property type="entry name" value="methyltransferase_(Class_B)"/>
    <property type="match status" value="1"/>
</dbReference>
<dbReference type="InterPro" id="IPR023404">
    <property type="entry name" value="rSAM_horseshoe"/>
</dbReference>
<feature type="domain" description="Radical SAM core" evidence="9">
    <location>
        <begin position="156"/>
        <end position="370"/>
    </location>
</feature>
<comment type="cofactor">
    <cofactor evidence="1">
        <name>[4Fe-4S] cluster</name>
        <dbReference type="ChEBI" id="CHEBI:49883"/>
    </cofactor>
</comment>
<gene>
    <name evidence="10" type="ordered locus">Glov_2204</name>
</gene>
<dbReference type="EMBL" id="CP001089">
    <property type="protein sequence ID" value="ACD95920.1"/>
    <property type="molecule type" value="Genomic_DNA"/>
</dbReference>
<evidence type="ECO:0000313" key="10">
    <source>
        <dbReference type="EMBL" id="ACD95920.1"/>
    </source>
</evidence>
<evidence type="ECO:0000256" key="3">
    <source>
        <dbReference type="ARBA" id="ARBA00022679"/>
    </source>
</evidence>
<dbReference type="RefSeq" id="WP_012470256.1">
    <property type="nucleotide sequence ID" value="NC_010814.1"/>
</dbReference>
<dbReference type="AlphaFoldDB" id="B3E499"/>
<dbReference type="STRING" id="398767.Glov_2204"/>
<keyword evidence="2" id="KW-0489">Methyltransferase</keyword>
<evidence type="ECO:0000256" key="1">
    <source>
        <dbReference type="ARBA" id="ARBA00001966"/>
    </source>
</evidence>
<dbReference type="GO" id="GO:0003824">
    <property type="term" value="F:catalytic activity"/>
    <property type="evidence" value="ECO:0007669"/>
    <property type="project" value="InterPro"/>
</dbReference>
<dbReference type="Proteomes" id="UP000002420">
    <property type="component" value="Chromosome"/>
</dbReference>
<dbReference type="InterPro" id="IPR006158">
    <property type="entry name" value="Cobalamin-bd"/>
</dbReference>
<dbReference type="OrthoDB" id="9762608at2"/>
<accession>B3E499</accession>
<sequence length="426" mass="47813">MTVKPRLLLVYPATHKLGWVKRFQLPSLSLKQVAAATPPEWEVLLADEVQEEIDFDGDYDLVGITAMTHQAVRAYRIADRFRARGVPVVLGGIHPTVLPDEAIKHADSVVLGEAEPVWAALLHDLQQGQLQPFYQVLPEGDQLSIPWSRHDFLAPRKYLTTRTLQASRGCPYNCPFCTVTPHFGRTFRYREPEDVLAELRSFKPGLMVFLDDNILGDPERAKPILRGMAGMGLKWGGQANLRFAEDPELVRLLAASGCVGIFVGLESVDGEYANLPKTAGKTSQADLIKRVRDTGVVVEASVIFGFDDHDAGVFERTVRYLENCAASLPTFHILTPYPGTALFSQFQQEGRLLHTDWQRYDHGQVVYQPKQMSPERLYNGWVQARQEAYRWPAIAGRVMQSPGKGVNLLYNLLRRGGIYGREEKTT</sequence>
<dbReference type="PROSITE" id="PS51332">
    <property type="entry name" value="B12_BINDING"/>
    <property type="match status" value="1"/>
</dbReference>
<evidence type="ECO:0000256" key="4">
    <source>
        <dbReference type="ARBA" id="ARBA00022691"/>
    </source>
</evidence>
<dbReference type="Pfam" id="PF02310">
    <property type="entry name" value="B12-binding"/>
    <property type="match status" value="1"/>
</dbReference>
<feature type="domain" description="B12-binding" evidence="8">
    <location>
        <begin position="46"/>
        <end position="132"/>
    </location>
</feature>
<dbReference type="PROSITE" id="PS51918">
    <property type="entry name" value="RADICAL_SAM"/>
    <property type="match status" value="1"/>
</dbReference>
<dbReference type="Gene3D" id="3.40.50.280">
    <property type="entry name" value="Cobalamin-binding domain"/>
    <property type="match status" value="1"/>
</dbReference>
<keyword evidence="11" id="KW-1185">Reference proteome</keyword>
<keyword evidence="4" id="KW-0949">S-adenosyl-L-methionine</keyword>
<dbReference type="HOGENOM" id="CLU_021572_5_1_7"/>
<evidence type="ECO:0000313" key="11">
    <source>
        <dbReference type="Proteomes" id="UP000002420"/>
    </source>
</evidence>
<dbReference type="GO" id="GO:0046872">
    <property type="term" value="F:metal ion binding"/>
    <property type="evidence" value="ECO:0007669"/>
    <property type="project" value="UniProtKB-KW"/>
</dbReference>
<evidence type="ECO:0000256" key="7">
    <source>
        <dbReference type="ARBA" id="ARBA00023014"/>
    </source>
</evidence>
<dbReference type="InterPro" id="IPR058240">
    <property type="entry name" value="rSAM_sf"/>
</dbReference>
<dbReference type="eggNOG" id="COG1032">
    <property type="taxonomic scope" value="Bacteria"/>
</dbReference>
<dbReference type="SUPFAM" id="SSF102114">
    <property type="entry name" value="Radical SAM enzymes"/>
    <property type="match status" value="1"/>
</dbReference>
<dbReference type="PANTHER" id="PTHR43409:SF7">
    <property type="entry name" value="BLL1977 PROTEIN"/>
    <property type="match status" value="1"/>
</dbReference>
<dbReference type="GO" id="GO:0031419">
    <property type="term" value="F:cobalamin binding"/>
    <property type="evidence" value="ECO:0007669"/>
    <property type="project" value="InterPro"/>
</dbReference>
<proteinExistence type="predicted"/>
<keyword evidence="7" id="KW-0411">Iron-sulfur</keyword>
<evidence type="ECO:0000256" key="2">
    <source>
        <dbReference type="ARBA" id="ARBA00022603"/>
    </source>
</evidence>
<keyword evidence="6" id="KW-0408">Iron</keyword>
<organism evidence="10 11">
    <name type="scientific">Trichlorobacter lovleyi (strain ATCC BAA-1151 / DSM 17278 / SZ)</name>
    <name type="common">Geobacter lovleyi</name>
    <dbReference type="NCBI Taxonomy" id="398767"/>
    <lineage>
        <taxon>Bacteria</taxon>
        <taxon>Pseudomonadati</taxon>
        <taxon>Thermodesulfobacteriota</taxon>
        <taxon>Desulfuromonadia</taxon>
        <taxon>Geobacterales</taxon>
        <taxon>Geobacteraceae</taxon>
        <taxon>Trichlorobacter</taxon>
    </lineage>
</organism>
<name>B3E499_TRIL1</name>
<evidence type="ECO:0000259" key="9">
    <source>
        <dbReference type="PROSITE" id="PS51918"/>
    </source>
</evidence>
<evidence type="ECO:0000259" key="8">
    <source>
        <dbReference type="PROSITE" id="PS51332"/>
    </source>
</evidence>
<evidence type="ECO:0000256" key="6">
    <source>
        <dbReference type="ARBA" id="ARBA00023004"/>
    </source>
</evidence>
<dbReference type="Gene3D" id="3.80.30.20">
    <property type="entry name" value="tm_1862 like domain"/>
    <property type="match status" value="1"/>
</dbReference>
<dbReference type="GO" id="GO:0005829">
    <property type="term" value="C:cytosol"/>
    <property type="evidence" value="ECO:0007669"/>
    <property type="project" value="TreeGrafter"/>
</dbReference>
<dbReference type="CDD" id="cd01335">
    <property type="entry name" value="Radical_SAM"/>
    <property type="match status" value="1"/>
</dbReference>
<reference evidence="10 11" key="1">
    <citation type="submission" date="2008-05" db="EMBL/GenBank/DDBJ databases">
        <title>Complete sequence of chromosome of Geobacter lovleyi SZ.</title>
        <authorList>
            <consortium name="US DOE Joint Genome Institute"/>
            <person name="Lucas S."/>
            <person name="Copeland A."/>
            <person name="Lapidus A."/>
            <person name="Glavina del Rio T."/>
            <person name="Dalin E."/>
            <person name="Tice H."/>
            <person name="Bruce D."/>
            <person name="Goodwin L."/>
            <person name="Pitluck S."/>
            <person name="Chertkov O."/>
            <person name="Meincke L."/>
            <person name="Brettin T."/>
            <person name="Detter J.C."/>
            <person name="Han C."/>
            <person name="Tapia R."/>
            <person name="Kuske C.R."/>
            <person name="Schmutz J."/>
            <person name="Larimer F."/>
            <person name="Land M."/>
            <person name="Hauser L."/>
            <person name="Kyrpides N."/>
            <person name="Mikhailova N."/>
            <person name="Sung Y."/>
            <person name="Fletcher K.E."/>
            <person name="Ritalahti K.M."/>
            <person name="Loeffler F.E."/>
            <person name="Richardson P."/>
        </authorList>
    </citation>
    <scope>NUCLEOTIDE SEQUENCE [LARGE SCALE GENOMIC DNA]</scope>
    <source>
        <strain evidence="11">ATCC BAA-1151 / DSM 17278 / SZ</strain>
    </source>
</reference>